<dbReference type="STRING" id="1802274.A3J58_02310"/>
<keyword evidence="1" id="KW-0472">Membrane</keyword>
<dbReference type="EMBL" id="MHQM01000036">
    <property type="protein sequence ID" value="OHA02888.1"/>
    <property type="molecule type" value="Genomic_DNA"/>
</dbReference>
<accession>A0A1G2KTS8</accession>
<name>A0A1G2KTS8_9BACT</name>
<evidence type="ECO:0000313" key="3">
    <source>
        <dbReference type="Proteomes" id="UP000178510"/>
    </source>
</evidence>
<sequence length="208" mass="22340">MLRSAMNDFMRFFLHQRRKQGSETFRAGFTTFELVIAIAIMTMTSAMVLISFSGIHKRTAVNRAAREFALAVRRVQNISLSITEVEAGFKPTTAQTVGIKIASGSLDYTIFLDKNENGIFGAGDTVVGKVAKLADGVQVRTIKYVDAGGIERLISAAHIVVTAPEATMRFTAAGGGTLRDVLEIGIGTPAGDVIRTVTIRTSGQITVK</sequence>
<protein>
    <recommendedName>
        <fullName evidence="4">General secretion pathway GspH domain-containing protein</fullName>
    </recommendedName>
</protein>
<dbReference type="Proteomes" id="UP000178510">
    <property type="component" value="Unassembled WGS sequence"/>
</dbReference>
<dbReference type="SUPFAM" id="SSF54523">
    <property type="entry name" value="Pili subunits"/>
    <property type="match status" value="1"/>
</dbReference>
<feature type="transmembrane region" description="Helical" evidence="1">
    <location>
        <begin position="34"/>
        <end position="55"/>
    </location>
</feature>
<evidence type="ECO:0000256" key="1">
    <source>
        <dbReference type="SAM" id="Phobius"/>
    </source>
</evidence>
<proteinExistence type="predicted"/>
<dbReference type="AlphaFoldDB" id="A0A1G2KTS8"/>
<reference evidence="2 3" key="1">
    <citation type="journal article" date="2016" name="Nat. Commun.">
        <title>Thousands of microbial genomes shed light on interconnected biogeochemical processes in an aquifer system.</title>
        <authorList>
            <person name="Anantharaman K."/>
            <person name="Brown C.T."/>
            <person name="Hug L.A."/>
            <person name="Sharon I."/>
            <person name="Castelle C.J."/>
            <person name="Probst A.J."/>
            <person name="Thomas B.C."/>
            <person name="Singh A."/>
            <person name="Wilkins M.J."/>
            <person name="Karaoz U."/>
            <person name="Brodie E.L."/>
            <person name="Williams K.H."/>
            <person name="Hubbard S.S."/>
            <person name="Banfield J.F."/>
        </authorList>
    </citation>
    <scope>NUCLEOTIDE SEQUENCE [LARGE SCALE GENOMIC DNA]</scope>
</reference>
<keyword evidence="1" id="KW-0812">Transmembrane</keyword>
<keyword evidence="1" id="KW-1133">Transmembrane helix</keyword>
<comment type="caution">
    <text evidence="2">The sequence shown here is derived from an EMBL/GenBank/DDBJ whole genome shotgun (WGS) entry which is preliminary data.</text>
</comment>
<organism evidence="2 3">
    <name type="scientific">Candidatus Sungbacteria bacterium RIFCSPHIGHO2_02_FULL_52_23</name>
    <dbReference type="NCBI Taxonomy" id="1802274"/>
    <lineage>
        <taxon>Bacteria</taxon>
        <taxon>Candidatus Sungiibacteriota</taxon>
    </lineage>
</organism>
<evidence type="ECO:0008006" key="4">
    <source>
        <dbReference type="Google" id="ProtNLM"/>
    </source>
</evidence>
<evidence type="ECO:0000313" key="2">
    <source>
        <dbReference type="EMBL" id="OHA02888.1"/>
    </source>
</evidence>
<gene>
    <name evidence="2" type="ORF">A3J58_02310</name>
</gene>
<dbReference type="InterPro" id="IPR045584">
    <property type="entry name" value="Pilin-like"/>
</dbReference>